<sequence length="96" mass="11269">MGELISRDIVLHVAWLSRIFLTEEQVEEMTKQFNEILLYFRKLADVDTSNVPLELYVTPLKDVAREDVVEECLNHEDALKNAPKREGRYFKAPKMM</sequence>
<keyword evidence="1" id="KW-0436">Ligase</keyword>
<reference evidence="2" key="1">
    <citation type="journal article" date="2017" name="Nature">
        <title>Asgard archaea illuminate the origin of eukaryotic cellular complexity.</title>
        <authorList>
            <person name="Zaremba-Niedzwiedzka K."/>
            <person name="Caceres E.F."/>
            <person name="Saw J.H."/>
            <person name="Backstrom D."/>
            <person name="Juzokaite L."/>
            <person name="Vancaester E."/>
            <person name="Seitz K.W."/>
            <person name="Anantharaman K."/>
            <person name="Starnawski P."/>
            <person name="Kjeldsen K.U."/>
            <person name="Scott M.B."/>
            <person name="Nunoura T."/>
            <person name="Banfield J.F."/>
            <person name="Schramm A."/>
            <person name="Baker B.J."/>
            <person name="Spang A."/>
            <person name="Ettema T.J.G."/>
        </authorList>
    </citation>
    <scope>NUCLEOTIDE SEQUENCE</scope>
    <source>
        <strain evidence="2">LCB_4</strain>
    </source>
</reference>
<dbReference type="SUPFAM" id="SSF141000">
    <property type="entry name" value="Glu-tRNAGln amidotransferase C subunit"/>
    <property type="match status" value="1"/>
</dbReference>
<comment type="similarity">
    <text evidence="1">Belongs to the GatC family.</text>
</comment>
<evidence type="ECO:0000313" key="3">
    <source>
        <dbReference type="Proteomes" id="UP000186851"/>
    </source>
</evidence>
<comment type="function">
    <text evidence="1">Allows the formation of correctly charged Asn-tRNA(Asn) or Gln-tRNA(Gln) through the transamidation of misacylated Asp-tRNA(Asn) or Glu-tRNA(Gln) in organisms which lack either or both of asparaginyl-tRNA or glutaminyl-tRNA synthetases. The reaction takes place in the presence of glutamine and ATP through an activated phospho-Asp-tRNA(Asn) or phospho-Glu-tRNA(Gln).</text>
</comment>
<dbReference type="InterPro" id="IPR036113">
    <property type="entry name" value="Asp/Glu-ADT_sf_sub_c"/>
</dbReference>
<dbReference type="AlphaFoldDB" id="A0AAF0D133"/>
<dbReference type="EC" id="6.3.5.-" evidence="1"/>
<organism evidence="2 3">
    <name type="scientific">Odinarchaeota yellowstonii (strain LCB_4)</name>
    <dbReference type="NCBI Taxonomy" id="1841599"/>
    <lineage>
        <taxon>Archaea</taxon>
        <taxon>Promethearchaeati</taxon>
        <taxon>Candidatus Odinarchaeota</taxon>
        <taxon>Candidatus Odinarchaeia</taxon>
        <taxon>Candidatus Odinarchaeales</taxon>
        <taxon>Candidatus Odinarchaeaceae</taxon>
        <taxon>Candidatus Odinarchaeum</taxon>
    </lineage>
</organism>
<evidence type="ECO:0000313" key="2">
    <source>
        <dbReference type="EMBL" id="WEU39663.1"/>
    </source>
</evidence>
<comment type="catalytic activity">
    <reaction evidence="1">
        <text>L-glutamyl-tRNA(Gln) + L-glutamine + ATP + H2O = L-glutaminyl-tRNA(Gln) + L-glutamate + ADP + phosphate + H(+)</text>
        <dbReference type="Rhea" id="RHEA:17521"/>
        <dbReference type="Rhea" id="RHEA-COMP:9681"/>
        <dbReference type="Rhea" id="RHEA-COMP:9684"/>
        <dbReference type="ChEBI" id="CHEBI:15377"/>
        <dbReference type="ChEBI" id="CHEBI:15378"/>
        <dbReference type="ChEBI" id="CHEBI:29985"/>
        <dbReference type="ChEBI" id="CHEBI:30616"/>
        <dbReference type="ChEBI" id="CHEBI:43474"/>
        <dbReference type="ChEBI" id="CHEBI:58359"/>
        <dbReference type="ChEBI" id="CHEBI:78520"/>
        <dbReference type="ChEBI" id="CHEBI:78521"/>
        <dbReference type="ChEBI" id="CHEBI:456216"/>
    </reaction>
</comment>
<keyword evidence="1" id="KW-0648">Protein biosynthesis</keyword>
<reference evidence="2" key="2">
    <citation type="journal article" date="2022" name="Nat. Microbiol.">
        <title>A closed Candidatus Odinarchaeum chromosome exposes Asgard archaeal viruses.</title>
        <authorList>
            <person name="Tamarit D."/>
            <person name="Caceres E.F."/>
            <person name="Krupovic M."/>
            <person name="Nijland R."/>
            <person name="Eme L."/>
            <person name="Robinson N.P."/>
            <person name="Ettema T.J.G."/>
        </authorList>
    </citation>
    <scope>NUCLEOTIDE SEQUENCE</scope>
    <source>
        <strain evidence="2">LCB_4</strain>
    </source>
</reference>
<accession>A0AAF0D133</accession>
<dbReference type="KEGG" id="oyw:OdinLCB4_004030"/>
<dbReference type="Proteomes" id="UP000186851">
    <property type="component" value="Chromosome"/>
</dbReference>
<comment type="subunit">
    <text evidence="1">Heterotrimer of A, B and C subunits.</text>
</comment>
<dbReference type="GO" id="GO:0006412">
    <property type="term" value="P:translation"/>
    <property type="evidence" value="ECO:0007669"/>
    <property type="project" value="UniProtKB-UniRule"/>
</dbReference>
<evidence type="ECO:0000256" key="1">
    <source>
        <dbReference type="HAMAP-Rule" id="MF_00122"/>
    </source>
</evidence>
<keyword evidence="1" id="KW-0067">ATP-binding</keyword>
<dbReference type="PANTHER" id="PTHR15004:SF0">
    <property type="entry name" value="GLUTAMYL-TRNA(GLN) AMIDOTRANSFERASE SUBUNIT C, MITOCHONDRIAL"/>
    <property type="match status" value="1"/>
</dbReference>
<gene>
    <name evidence="1 2" type="primary">gatC</name>
    <name evidence="2" type="ORF">OdinLCB4_004030</name>
</gene>
<dbReference type="GO" id="GO:0050567">
    <property type="term" value="F:glutaminyl-tRNA synthase (glutamine-hydrolyzing) activity"/>
    <property type="evidence" value="ECO:0007669"/>
    <property type="project" value="UniProtKB-UniRule"/>
</dbReference>
<dbReference type="NCBIfam" id="TIGR00135">
    <property type="entry name" value="gatC"/>
    <property type="match status" value="1"/>
</dbReference>
<name>A0AAF0D133_ODILC</name>
<dbReference type="Gene3D" id="1.10.20.60">
    <property type="entry name" value="Glu-tRNAGln amidotransferase C subunit, N-terminal domain"/>
    <property type="match status" value="1"/>
</dbReference>
<protein>
    <recommendedName>
        <fullName evidence="1">Aspartyl/glutamyl-tRNA(Asn/Gln) amidotransferase subunit C</fullName>
        <shortName evidence="1">Asp/Glu-ADT subunit C</shortName>
        <ecNumber evidence="1">6.3.5.-</ecNumber>
    </recommendedName>
</protein>
<keyword evidence="1" id="KW-0547">Nucleotide-binding</keyword>
<dbReference type="GO" id="GO:0006450">
    <property type="term" value="P:regulation of translational fidelity"/>
    <property type="evidence" value="ECO:0007669"/>
    <property type="project" value="InterPro"/>
</dbReference>
<dbReference type="PANTHER" id="PTHR15004">
    <property type="entry name" value="GLUTAMYL-TRNA(GLN) AMIDOTRANSFERASE SUBUNIT C, MITOCHONDRIAL"/>
    <property type="match status" value="1"/>
</dbReference>
<proteinExistence type="inferred from homology"/>
<dbReference type="EMBL" id="CP091871">
    <property type="protein sequence ID" value="WEU39663.1"/>
    <property type="molecule type" value="Genomic_DNA"/>
</dbReference>
<dbReference type="GO" id="GO:0005524">
    <property type="term" value="F:ATP binding"/>
    <property type="evidence" value="ECO:0007669"/>
    <property type="project" value="UniProtKB-KW"/>
</dbReference>
<dbReference type="Pfam" id="PF02686">
    <property type="entry name" value="GatC"/>
    <property type="match status" value="1"/>
</dbReference>
<dbReference type="HAMAP" id="MF_00122">
    <property type="entry name" value="GatC"/>
    <property type="match status" value="1"/>
</dbReference>
<dbReference type="InterPro" id="IPR003837">
    <property type="entry name" value="GatC"/>
</dbReference>
<comment type="catalytic activity">
    <reaction evidence="1">
        <text>L-aspartyl-tRNA(Asn) + L-glutamine + ATP + H2O = L-asparaginyl-tRNA(Asn) + L-glutamate + ADP + phosphate + 2 H(+)</text>
        <dbReference type="Rhea" id="RHEA:14513"/>
        <dbReference type="Rhea" id="RHEA-COMP:9674"/>
        <dbReference type="Rhea" id="RHEA-COMP:9677"/>
        <dbReference type="ChEBI" id="CHEBI:15377"/>
        <dbReference type="ChEBI" id="CHEBI:15378"/>
        <dbReference type="ChEBI" id="CHEBI:29985"/>
        <dbReference type="ChEBI" id="CHEBI:30616"/>
        <dbReference type="ChEBI" id="CHEBI:43474"/>
        <dbReference type="ChEBI" id="CHEBI:58359"/>
        <dbReference type="ChEBI" id="CHEBI:78515"/>
        <dbReference type="ChEBI" id="CHEBI:78516"/>
        <dbReference type="ChEBI" id="CHEBI:456216"/>
    </reaction>
</comment>
<dbReference type="GO" id="GO:0070681">
    <property type="term" value="P:glutaminyl-tRNAGln biosynthesis via transamidation"/>
    <property type="evidence" value="ECO:0007669"/>
    <property type="project" value="TreeGrafter"/>
</dbReference>